<gene>
    <name evidence="1" type="ORF">GSBLH_T00006815001</name>
</gene>
<evidence type="ECO:0000313" key="2">
    <source>
        <dbReference type="Proteomes" id="UP000008312"/>
    </source>
</evidence>
<evidence type="ECO:0000313" key="1">
    <source>
        <dbReference type="EMBL" id="CBK24768.2"/>
    </source>
</evidence>
<dbReference type="Proteomes" id="UP000008312">
    <property type="component" value="Unassembled WGS sequence"/>
</dbReference>
<keyword evidence="2" id="KW-1185">Reference proteome</keyword>
<organism evidence="1">
    <name type="scientific">Blastocystis hominis</name>
    <dbReference type="NCBI Taxonomy" id="12968"/>
    <lineage>
        <taxon>Eukaryota</taxon>
        <taxon>Sar</taxon>
        <taxon>Stramenopiles</taxon>
        <taxon>Bigyra</taxon>
        <taxon>Opalozoa</taxon>
        <taxon>Opalinata</taxon>
        <taxon>Blastocystidae</taxon>
        <taxon>Blastocystis</taxon>
    </lineage>
</organism>
<reference evidence="1" key="1">
    <citation type="submission" date="2010-02" db="EMBL/GenBank/DDBJ databases">
        <title>Sequencing and annotation of the Blastocystis hominis genome.</title>
        <authorList>
            <person name="Wincker P."/>
        </authorList>
    </citation>
    <scope>NUCLEOTIDE SEQUENCE</scope>
    <source>
        <strain evidence="1">Singapore isolate B</strain>
    </source>
</reference>
<name>D8M9M9_BLAHO</name>
<evidence type="ECO:0008006" key="3">
    <source>
        <dbReference type="Google" id="ProtNLM"/>
    </source>
</evidence>
<dbReference type="InParanoid" id="D8M9M9"/>
<proteinExistence type="predicted"/>
<dbReference type="GeneID" id="24922939"/>
<protein>
    <recommendedName>
        <fullName evidence="3">Chorein N-terminal domain-containing protein</fullName>
    </recommendedName>
</protein>
<dbReference type="AlphaFoldDB" id="D8M9M9"/>
<accession>D8M9M9</accession>
<sequence length="346" mass="38518">MSRKVICSAINDCLGFYINEIGDSDVTSSLLDGDLILRNISLSKTFLDTLDQSVALSRVSIKFLHIQIPWIELSNMYFLIEIQGVDVVLKEGKSVKNPKVGKIEEITAEEEMDDTYLNKLLSLLINKLKVTISDVHIRYEYPSSSMKAIGAHVEQIQLDTIKSDIPSSNANKSFSLQSLSIYVDPNKRSSPGMPSTGVSLLLQDFSLRSDIHWNASSVEDRWISAECLQDKVKSSVPSVDQSVLLEYLDKKDCPLLSSSASYHSAEEMREKIRNDMQGKLSDESTAEIVSASLFEPIKTPPPRLELGVRMSDTKISIHQSDLADSIDSIIQTRSEQATEAFGKEVH</sequence>
<dbReference type="EMBL" id="FN668689">
    <property type="protein sequence ID" value="CBK24768.2"/>
    <property type="molecule type" value="Genomic_DNA"/>
</dbReference>
<dbReference type="OrthoDB" id="428159at2759"/>
<dbReference type="RefSeq" id="XP_012898816.1">
    <property type="nucleotide sequence ID" value="XM_013043362.1"/>
</dbReference>